<feature type="region of interest" description="Disordered" evidence="1">
    <location>
        <begin position="32"/>
        <end position="53"/>
    </location>
</feature>
<proteinExistence type="predicted"/>
<organism evidence="2">
    <name type="scientific">freshwater metagenome</name>
    <dbReference type="NCBI Taxonomy" id="449393"/>
    <lineage>
        <taxon>unclassified sequences</taxon>
        <taxon>metagenomes</taxon>
        <taxon>ecological metagenomes</taxon>
    </lineage>
</organism>
<feature type="compositionally biased region" description="Basic and acidic residues" evidence="1">
    <location>
        <begin position="32"/>
        <end position="49"/>
    </location>
</feature>
<reference evidence="2" key="1">
    <citation type="submission" date="2020-05" db="EMBL/GenBank/DDBJ databases">
        <authorList>
            <person name="Chiriac C."/>
            <person name="Salcher M."/>
            <person name="Ghai R."/>
            <person name="Kavagutti S V."/>
        </authorList>
    </citation>
    <scope>NUCLEOTIDE SEQUENCE</scope>
</reference>
<name>A0A6J7Q835_9ZZZZ</name>
<dbReference type="AlphaFoldDB" id="A0A6J7Q835"/>
<protein>
    <submittedName>
        <fullName evidence="2">Unannotated protein</fullName>
    </submittedName>
</protein>
<dbReference type="EMBL" id="CAFBPF010000094">
    <property type="protein sequence ID" value="CAB5013141.1"/>
    <property type="molecule type" value="Genomic_DNA"/>
</dbReference>
<evidence type="ECO:0000256" key="1">
    <source>
        <dbReference type="SAM" id="MobiDB-lite"/>
    </source>
</evidence>
<evidence type="ECO:0000313" key="2">
    <source>
        <dbReference type="EMBL" id="CAB5013141.1"/>
    </source>
</evidence>
<gene>
    <name evidence="2" type="ORF">UFOPK4071_00826</name>
</gene>
<accession>A0A6J7Q835</accession>
<sequence length="79" mass="8681">MLGPVLLNKSEYREENNNGAYRSGLEVLADKERENSCADQQQNHERGDLLPENTSSGLRAAINQLVGAVVVEACCGFMR</sequence>